<evidence type="ECO:0000313" key="8">
    <source>
        <dbReference type="EMBL" id="TKC06197.1"/>
    </source>
</evidence>
<keyword evidence="5 6" id="KW-0819">tRNA processing</keyword>
<evidence type="ECO:0000256" key="1">
    <source>
        <dbReference type="ARBA" id="ARBA00022490"/>
    </source>
</evidence>
<dbReference type="InterPro" id="IPR050210">
    <property type="entry name" value="tRNA_Adenine-N(6)_MTase"/>
</dbReference>
<sequence length="237" mass="26615">MGSVFKFKQFEVDQDGCAMKINTDGVILGATAVHNSPKRLLDIGTGTGVIAMMLAQRFPDAFIDAVEIDESAAIAATRNFEASAFNTRSVVYHSDINSYVTTSRYDLIVSNPPYFVNDLKNTEQRKTIARHADETFFEALLAKVAMLLNEDGSFWMILPVKQADFIVEKSLEYHLALHRQINICSDERKPVIRKVVCLGKAANEKAQVVAETFYIYEKEGVYTDAYKALLKDFFLAF</sequence>
<feature type="domain" description="Methyltransferase small" evidence="7">
    <location>
        <begin position="36"/>
        <end position="158"/>
    </location>
</feature>
<dbReference type="InterPro" id="IPR022882">
    <property type="entry name" value="tRNA_adenine-N6_MeTrfase"/>
</dbReference>
<evidence type="ECO:0000259" key="7">
    <source>
        <dbReference type="Pfam" id="PF05175"/>
    </source>
</evidence>
<gene>
    <name evidence="8" type="ORF">FA047_12815</name>
</gene>
<evidence type="ECO:0000256" key="4">
    <source>
        <dbReference type="ARBA" id="ARBA00022691"/>
    </source>
</evidence>
<dbReference type="GO" id="GO:0016430">
    <property type="term" value="F:tRNA (adenine-N6)-methyltransferase activity"/>
    <property type="evidence" value="ECO:0007669"/>
    <property type="project" value="UniProtKB-UniRule"/>
</dbReference>
<comment type="subcellular location">
    <subcellularLocation>
        <location evidence="6">Cytoplasm</location>
    </subcellularLocation>
</comment>
<dbReference type="RefSeq" id="WP_136836456.1">
    <property type="nucleotide sequence ID" value="NZ_SWBQ01000003.1"/>
</dbReference>
<evidence type="ECO:0000256" key="5">
    <source>
        <dbReference type="ARBA" id="ARBA00022694"/>
    </source>
</evidence>
<keyword evidence="2 6" id="KW-0489">Methyltransferase</keyword>
<keyword evidence="3 6" id="KW-0808">Transferase</keyword>
<evidence type="ECO:0000256" key="6">
    <source>
        <dbReference type="HAMAP-Rule" id="MF_01872"/>
    </source>
</evidence>
<dbReference type="SUPFAM" id="SSF53335">
    <property type="entry name" value="S-adenosyl-L-methionine-dependent methyltransferases"/>
    <property type="match status" value="1"/>
</dbReference>
<dbReference type="Gene3D" id="3.40.50.150">
    <property type="entry name" value="Vaccinia Virus protein VP39"/>
    <property type="match status" value="1"/>
</dbReference>
<comment type="function">
    <text evidence="6">Specifically methylates the adenine in position 37 of tRNA(1)(Val) (anticodon cmo5UAC).</text>
</comment>
<comment type="catalytic activity">
    <reaction evidence="6">
        <text>adenosine(37) in tRNA1(Val) + S-adenosyl-L-methionine = N(6)-methyladenosine(37) in tRNA1(Val) + S-adenosyl-L-homocysteine + H(+)</text>
        <dbReference type="Rhea" id="RHEA:43160"/>
        <dbReference type="Rhea" id="RHEA-COMP:10369"/>
        <dbReference type="Rhea" id="RHEA-COMP:10370"/>
        <dbReference type="ChEBI" id="CHEBI:15378"/>
        <dbReference type="ChEBI" id="CHEBI:57856"/>
        <dbReference type="ChEBI" id="CHEBI:59789"/>
        <dbReference type="ChEBI" id="CHEBI:74411"/>
        <dbReference type="ChEBI" id="CHEBI:74449"/>
        <dbReference type="EC" id="2.1.1.223"/>
    </reaction>
</comment>
<dbReference type="GO" id="GO:0032259">
    <property type="term" value="P:methylation"/>
    <property type="evidence" value="ECO:0007669"/>
    <property type="project" value="UniProtKB-KW"/>
</dbReference>
<name>A0A4U1CHW0_9SPHI</name>
<proteinExistence type="inferred from homology"/>
<dbReference type="CDD" id="cd02440">
    <property type="entry name" value="AdoMet_MTases"/>
    <property type="match status" value="1"/>
</dbReference>
<dbReference type="HAMAP" id="MF_01872">
    <property type="entry name" value="tRNA_methyltr_YfiC"/>
    <property type="match status" value="1"/>
</dbReference>
<reference evidence="8 9" key="1">
    <citation type="submission" date="2019-04" db="EMBL/GenBank/DDBJ databases">
        <title>Pedobacter sp. RP-3-15 sp. nov., isolated from Arctic soil.</title>
        <authorList>
            <person name="Dahal R.H."/>
            <person name="Kim D.-U."/>
        </authorList>
    </citation>
    <scope>NUCLEOTIDE SEQUENCE [LARGE SCALE GENOMIC DNA]</scope>
    <source>
        <strain evidence="8 9">RP-3-15</strain>
    </source>
</reference>
<evidence type="ECO:0000256" key="3">
    <source>
        <dbReference type="ARBA" id="ARBA00022679"/>
    </source>
</evidence>
<dbReference type="GO" id="GO:0005737">
    <property type="term" value="C:cytoplasm"/>
    <property type="evidence" value="ECO:0007669"/>
    <property type="project" value="UniProtKB-SubCell"/>
</dbReference>
<dbReference type="Pfam" id="PF05175">
    <property type="entry name" value="MTS"/>
    <property type="match status" value="1"/>
</dbReference>
<keyword evidence="9" id="KW-1185">Reference proteome</keyword>
<dbReference type="AlphaFoldDB" id="A0A4U1CHW0"/>
<dbReference type="PANTHER" id="PTHR47739:SF1">
    <property type="entry name" value="TRNA1(VAL) (ADENINE(37)-N6)-METHYLTRANSFERASE"/>
    <property type="match status" value="1"/>
</dbReference>
<dbReference type="InterPro" id="IPR029063">
    <property type="entry name" value="SAM-dependent_MTases_sf"/>
</dbReference>
<dbReference type="PRINTS" id="PR00507">
    <property type="entry name" value="N12N6MTFRASE"/>
</dbReference>
<keyword evidence="1 6" id="KW-0963">Cytoplasm</keyword>
<dbReference type="InterPro" id="IPR007848">
    <property type="entry name" value="Small_mtfrase_dom"/>
</dbReference>
<dbReference type="GO" id="GO:0003676">
    <property type="term" value="F:nucleic acid binding"/>
    <property type="evidence" value="ECO:0007669"/>
    <property type="project" value="InterPro"/>
</dbReference>
<organism evidence="8 9">
    <name type="scientific">Pedobacter frigoris</name>
    <dbReference type="NCBI Taxonomy" id="2571272"/>
    <lineage>
        <taxon>Bacteria</taxon>
        <taxon>Pseudomonadati</taxon>
        <taxon>Bacteroidota</taxon>
        <taxon>Sphingobacteriia</taxon>
        <taxon>Sphingobacteriales</taxon>
        <taxon>Sphingobacteriaceae</taxon>
        <taxon>Pedobacter</taxon>
    </lineage>
</organism>
<dbReference type="OrthoDB" id="5383291at2"/>
<keyword evidence="4 6" id="KW-0949">S-adenosyl-L-methionine</keyword>
<dbReference type="PROSITE" id="PS00092">
    <property type="entry name" value="N6_MTASE"/>
    <property type="match status" value="1"/>
</dbReference>
<dbReference type="EMBL" id="SWBQ01000003">
    <property type="protein sequence ID" value="TKC06197.1"/>
    <property type="molecule type" value="Genomic_DNA"/>
</dbReference>
<comment type="similarity">
    <text evidence="6">Belongs to the methyltransferase superfamily. tRNA (adenine-N(6)-)-methyltransferase family.</text>
</comment>
<dbReference type="GO" id="GO:0008033">
    <property type="term" value="P:tRNA processing"/>
    <property type="evidence" value="ECO:0007669"/>
    <property type="project" value="UniProtKB-UniRule"/>
</dbReference>
<comment type="caution">
    <text evidence="8">The sequence shown here is derived from an EMBL/GenBank/DDBJ whole genome shotgun (WGS) entry which is preliminary data.</text>
</comment>
<evidence type="ECO:0000313" key="9">
    <source>
        <dbReference type="Proteomes" id="UP000307244"/>
    </source>
</evidence>
<dbReference type="EC" id="2.1.1.223" evidence="6"/>
<dbReference type="InterPro" id="IPR002052">
    <property type="entry name" value="DNA_methylase_N6_adenine_CS"/>
</dbReference>
<protein>
    <recommendedName>
        <fullName evidence="6">tRNA1(Val) (adenine(37)-N6)-methyltransferase</fullName>
        <ecNumber evidence="6">2.1.1.223</ecNumber>
    </recommendedName>
    <alternativeName>
        <fullName evidence="6">tRNA m6A37 methyltransferase</fullName>
    </alternativeName>
</protein>
<evidence type="ECO:0000256" key="2">
    <source>
        <dbReference type="ARBA" id="ARBA00022603"/>
    </source>
</evidence>
<dbReference type="PANTHER" id="PTHR47739">
    <property type="entry name" value="TRNA1(VAL) (ADENINE(37)-N6)-METHYLTRANSFERASE"/>
    <property type="match status" value="1"/>
</dbReference>
<dbReference type="Proteomes" id="UP000307244">
    <property type="component" value="Unassembled WGS sequence"/>
</dbReference>
<accession>A0A4U1CHW0</accession>